<dbReference type="EMBL" id="FOMZ01000002">
    <property type="protein sequence ID" value="SFD73582.1"/>
    <property type="molecule type" value="Genomic_DNA"/>
</dbReference>
<dbReference type="InterPro" id="IPR009057">
    <property type="entry name" value="Homeodomain-like_sf"/>
</dbReference>
<dbReference type="InterPro" id="IPR023772">
    <property type="entry name" value="DNA-bd_HTH_TetR-type_CS"/>
</dbReference>
<dbReference type="PROSITE" id="PS50977">
    <property type="entry name" value="HTH_TETR_2"/>
    <property type="match status" value="1"/>
</dbReference>
<evidence type="ECO:0000256" key="4">
    <source>
        <dbReference type="PROSITE-ProRule" id="PRU00335"/>
    </source>
</evidence>
<keyword evidence="7" id="KW-1185">Reference proteome</keyword>
<name>A0A1I1URW8_9ACTN</name>
<dbReference type="InterPro" id="IPR041347">
    <property type="entry name" value="MftR_C"/>
</dbReference>
<dbReference type="PRINTS" id="PR00455">
    <property type="entry name" value="HTHTETR"/>
</dbReference>
<sequence>MAVDITLRVAKICIARNNRRVTTTHVAAETGLRERKKQATRRALRGAALRLAAAHGVDQVTVEAIGQEAGVSTRTFFNYFGSKEEALVGDGAELRCRISTALAAVPDQPLLSILRQALHEAAVDVVDMREEMLLRKRLLSECPALLPQHMANFAAAERAIAEAVAEHLGVDVESELRPKLVAATVTTVARVTFQHWHGGSDAELDALIDEAFDRLQLGL</sequence>
<keyword evidence="1" id="KW-0805">Transcription regulation</keyword>
<dbReference type="PROSITE" id="PS01081">
    <property type="entry name" value="HTH_TETR_1"/>
    <property type="match status" value="1"/>
</dbReference>
<dbReference type="Pfam" id="PF00440">
    <property type="entry name" value="TetR_N"/>
    <property type="match status" value="1"/>
</dbReference>
<dbReference type="GO" id="GO:0000976">
    <property type="term" value="F:transcription cis-regulatory region binding"/>
    <property type="evidence" value="ECO:0007669"/>
    <property type="project" value="TreeGrafter"/>
</dbReference>
<dbReference type="AlphaFoldDB" id="A0A1I1URW8"/>
<evidence type="ECO:0000313" key="6">
    <source>
        <dbReference type="EMBL" id="SFD73582.1"/>
    </source>
</evidence>
<evidence type="ECO:0000313" key="7">
    <source>
        <dbReference type="Proteomes" id="UP000198716"/>
    </source>
</evidence>
<evidence type="ECO:0000256" key="1">
    <source>
        <dbReference type="ARBA" id="ARBA00023015"/>
    </source>
</evidence>
<evidence type="ECO:0000256" key="3">
    <source>
        <dbReference type="ARBA" id="ARBA00023163"/>
    </source>
</evidence>
<protein>
    <submittedName>
        <fullName evidence="6">Transcriptional regulator, TetR family</fullName>
    </submittedName>
</protein>
<gene>
    <name evidence="6" type="ORF">SAMN04487819_102392</name>
</gene>
<dbReference type="Gene3D" id="1.10.357.10">
    <property type="entry name" value="Tetracycline Repressor, domain 2"/>
    <property type="match status" value="1"/>
</dbReference>
<dbReference type="InterPro" id="IPR050109">
    <property type="entry name" value="HTH-type_TetR-like_transc_reg"/>
</dbReference>
<keyword evidence="3" id="KW-0804">Transcription</keyword>
<dbReference type="Gene3D" id="1.10.10.60">
    <property type="entry name" value="Homeodomain-like"/>
    <property type="match status" value="1"/>
</dbReference>
<dbReference type="PANTHER" id="PTHR30055:SF238">
    <property type="entry name" value="MYCOFACTOCIN BIOSYNTHESIS TRANSCRIPTIONAL REGULATOR MFTR-RELATED"/>
    <property type="match status" value="1"/>
</dbReference>
<reference evidence="7" key="1">
    <citation type="submission" date="2016-10" db="EMBL/GenBank/DDBJ databases">
        <authorList>
            <person name="Varghese N."/>
            <person name="Submissions S."/>
        </authorList>
    </citation>
    <scope>NUCLEOTIDE SEQUENCE [LARGE SCALE GENOMIC DNA]</scope>
    <source>
        <strain evidence="7">DSM 45004</strain>
    </source>
</reference>
<organism evidence="6 7">
    <name type="scientific">Actinopolyspora alba</name>
    <dbReference type="NCBI Taxonomy" id="673379"/>
    <lineage>
        <taxon>Bacteria</taxon>
        <taxon>Bacillati</taxon>
        <taxon>Actinomycetota</taxon>
        <taxon>Actinomycetes</taxon>
        <taxon>Actinopolysporales</taxon>
        <taxon>Actinopolysporaceae</taxon>
        <taxon>Actinopolyspora</taxon>
        <taxon>Actinopolyspora alba group</taxon>
    </lineage>
</organism>
<dbReference type="Proteomes" id="UP000198716">
    <property type="component" value="Unassembled WGS sequence"/>
</dbReference>
<proteinExistence type="predicted"/>
<dbReference type="InterPro" id="IPR001647">
    <property type="entry name" value="HTH_TetR"/>
</dbReference>
<feature type="DNA-binding region" description="H-T-H motif" evidence="4">
    <location>
        <begin position="61"/>
        <end position="80"/>
    </location>
</feature>
<evidence type="ECO:0000256" key="2">
    <source>
        <dbReference type="ARBA" id="ARBA00023125"/>
    </source>
</evidence>
<accession>A0A1I1URW8</accession>
<evidence type="ECO:0000259" key="5">
    <source>
        <dbReference type="PROSITE" id="PS50977"/>
    </source>
</evidence>
<dbReference type="Pfam" id="PF17754">
    <property type="entry name" value="TetR_C_14"/>
    <property type="match status" value="1"/>
</dbReference>
<dbReference type="SUPFAM" id="SSF46689">
    <property type="entry name" value="Homeodomain-like"/>
    <property type="match status" value="1"/>
</dbReference>
<dbReference type="PANTHER" id="PTHR30055">
    <property type="entry name" value="HTH-TYPE TRANSCRIPTIONAL REGULATOR RUTR"/>
    <property type="match status" value="1"/>
</dbReference>
<keyword evidence="2 4" id="KW-0238">DNA-binding</keyword>
<feature type="domain" description="HTH tetR-type" evidence="5">
    <location>
        <begin position="38"/>
        <end position="98"/>
    </location>
</feature>
<dbReference type="GO" id="GO:0003700">
    <property type="term" value="F:DNA-binding transcription factor activity"/>
    <property type="evidence" value="ECO:0007669"/>
    <property type="project" value="TreeGrafter"/>
</dbReference>